<dbReference type="AlphaFoldDB" id="A0AA39UEJ5"/>
<accession>A0AA39UEJ5</accession>
<dbReference type="Gene3D" id="3.80.10.10">
    <property type="entry name" value="Ribonuclease Inhibitor"/>
    <property type="match status" value="1"/>
</dbReference>
<evidence type="ECO:0008006" key="3">
    <source>
        <dbReference type="Google" id="ProtNLM"/>
    </source>
</evidence>
<evidence type="ECO:0000313" key="1">
    <source>
        <dbReference type="EMBL" id="KAK0483973.1"/>
    </source>
</evidence>
<name>A0AA39UEJ5_9AGAR</name>
<keyword evidence="2" id="KW-1185">Reference proteome</keyword>
<gene>
    <name evidence="1" type="ORF">IW261DRAFT_991709</name>
</gene>
<dbReference type="Gene3D" id="1.20.1280.50">
    <property type="match status" value="1"/>
</dbReference>
<comment type="caution">
    <text evidence="1">The sequence shown here is derived from an EMBL/GenBank/DDBJ whole genome shotgun (WGS) entry which is preliminary data.</text>
</comment>
<organism evidence="1 2">
    <name type="scientific">Armillaria novae-zelandiae</name>
    <dbReference type="NCBI Taxonomy" id="153914"/>
    <lineage>
        <taxon>Eukaryota</taxon>
        <taxon>Fungi</taxon>
        <taxon>Dikarya</taxon>
        <taxon>Basidiomycota</taxon>
        <taxon>Agaricomycotina</taxon>
        <taxon>Agaricomycetes</taxon>
        <taxon>Agaricomycetidae</taxon>
        <taxon>Agaricales</taxon>
        <taxon>Marasmiineae</taxon>
        <taxon>Physalacriaceae</taxon>
        <taxon>Armillaria</taxon>
    </lineage>
</organism>
<dbReference type="EMBL" id="JAUEPR010000006">
    <property type="protein sequence ID" value="KAK0483973.1"/>
    <property type="molecule type" value="Genomic_DNA"/>
</dbReference>
<dbReference type="Proteomes" id="UP001175227">
    <property type="component" value="Unassembled WGS sequence"/>
</dbReference>
<reference evidence="1" key="1">
    <citation type="submission" date="2023-06" db="EMBL/GenBank/DDBJ databases">
        <authorList>
            <consortium name="Lawrence Berkeley National Laboratory"/>
            <person name="Ahrendt S."/>
            <person name="Sahu N."/>
            <person name="Indic B."/>
            <person name="Wong-Bajracharya J."/>
            <person name="Merenyi Z."/>
            <person name="Ke H.-M."/>
            <person name="Monk M."/>
            <person name="Kocsube S."/>
            <person name="Drula E."/>
            <person name="Lipzen A."/>
            <person name="Balint B."/>
            <person name="Henrissat B."/>
            <person name="Andreopoulos B."/>
            <person name="Martin F.M."/>
            <person name="Harder C.B."/>
            <person name="Rigling D."/>
            <person name="Ford K.L."/>
            <person name="Foster G.D."/>
            <person name="Pangilinan J."/>
            <person name="Papanicolaou A."/>
            <person name="Barry K."/>
            <person name="LaButti K."/>
            <person name="Viragh M."/>
            <person name="Koriabine M."/>
            <person name="Yan M."/>
            <person name="Riley R."/>
            <person name="Champramary S."/>
            <person name="Plett K.L."/>
            <person name="Tsai I.J."/>
            <person name="Slot J."/>
            <person name="Sipos G."/>
            <person name="Plett J."/>
            <person name="Nagy L.G."/>
            <person name="Grigoriev I.V."/>
        </authorList>
    </citation>
    <scope>NUCLEOTIDE SEQUENCE</scope>
    <source>
        <strain evidence="1">ICMP 16352</strain>
    </source>
</reference>
<dbReference type="SUPFAM" id="SSF52047">
    <property type="entry name" value="RNI-like"/>
    <property type="match status" value="1"/>
</dbReference>
<evidence type="ECO:0000313" key="2">
    <source>
        <dbReference type="Proteomes" id="UP001175227"/>
    </source>
</evidence>
<dbReference type="InterPro" id="IPR032675">
    <property type="entry name" value="LRR_dom_sf"/>
</dbReference>
<proteinExistence type="predicted"/>
<sequence>MSAPITSWPRQLRSLKPNLLFTSSLYLASEYRLTAVAVLLSQLFCRFIPLMMLSHIRSRLCSGFHVDPTFNSSLFGSNNPPSPSEECKLRDGISVGEARVAVIDNRVAALKEHQQALSTQLALIDAELEDLGSQRGEVSARIAEYKRLLSPVRRLPPEILLKIFLGTAIFPMPRTQSQRGRYWWDFHPTESALWSIELVCKKWRRAALGFPELWSSINIFLSDENFSSSDFRYVRQLVLQVTRTRHYPLSILICAGSPQTSASSKSLPPQISTLLFSTQGRIQSLYLYLPPAMFTFVSTLQLYLPVLRNLGLLSTNGEEFQKLPRMKLFRDTPLLIVLDIVDIKSVDPVMDLPYYQITHYSTYHVFHRRRNPGPATSHILGVLSKAKNLEECDLRCELCDLGYSSLVRGALRSCQRLRTLTLSSWGYSNSVLAELLDALVIPRLSTLAVHCCVDDGYVPPSIRDNSDTFTAIRRAIRRSQSPLTTFHFTHGDIDEEDLLALCLIASSTLQEVKLLDVGPRALTNDILAPLVISDADNVLLPRLHTLHISGEMQFDANLLAEMVKSRWTCKGPSFRHLRTIILHRSLNIEDDKEEEELARALALSNLEEHCTKGLRLSYIIL</sequence>
<protein>
    <recommendedName>
        <fullName evidence="3">F-box domain-containing protein</fullName>
    </recommendedName>
</protein>